<dbReference type="AlphaFoldDB" id="A0A934SI14"/>
<dbReference type="InterPro" id="IPR010295">
    <property type="entry name" value="DUF898"/>
</dbReference>
<evidence type="ECO:0000256" key="1">
    <source>
        <dbReference type="SAM" id="Phobius"/>
    </source>
</evidence>
<feature type="transmembrane region" description="Helical" evidence="1">
    <location>
        <begin position="183"/>
        <end position="208"/>
    </location>
</feature>
<sequence>MQPSQTHQVQFTGNAKTFFGIWIVNILLSIVTLGVYSAWAKVRTKRYFAQNTVIDGRHFDYHATGGQIFAARVIMVLALIPFMIPFVNLVAIIVLLFAFPWLLNRSIAFNARMTSFSRVRFGFEGSYGRSFLVFMLFPLLSVFTLYLAYPFVARAVHRYTIGGHRYGTARFAFDSGVGPFYKAFLLAVGWAVLALVVGFVAIGGMQLFEEMAYASATGVNPDPAIMVRFGLLYVVFFAAILPAAFIYQAFLRNAVYENTTLEGGVRFRSTVTPVQLIWIAISSAVVAVLTLGLMLPWARVRLARYLAQNTQVLATGSLDEFVGTEAAKVTALGDAYTDIEGIDLGVAI</sequence>
<feature type="transmembrane region" description="Helical" evidence="1">
    <location>
        <begin position="61"/>
        <end position="80"/>
    </location>
</feature>
<dbReference type="EMBL" id="JAEPRQ010000001">
    <property type="protein sequence ID" value="MBK4214828.1"/>
    <property type="molecule type" value="Genomic_DNA"/>
</dbReference>
<dbReference type="Proteomes" id="UP000640485">
    <property type="component" value="Unassembled WGS sequence"/>
</dbReference>
<keyword evidence="1" id="KW-0472">Membrane</keyword>
<keyword evidence="3" id="KW-1185">Reference proteome</keyword>
<gene>
    <name evidence="2" type="ORF">JJJ17_02695</name>
</gene>
<organism evidence="2 3">
    <name type="scientific">Paracoccus caeni</name>
    <dbReference type="NCBI Taxonomy" id="657651"/>
    <lineage>
        <taxon>Bacteria</taxon>
        <taxon>Pseudomonadati</taxon>
        <taxon>Pseudomonadota</taxon>
        <taxon>Alphaproteobacteria</taxon>
        <taxon>Rhodobacterales</taxon>
        <taxon>Paracoccaceae</taxon>
        <taxon>Paracoccus</taxon>
    </lineage>
</organism>
<accession>A0A934SI14</accession>
<feature type="transmembrane region" description="Helical" evidence="1">
    <location>
        <begin position="130"/>
        <end position="149"/>
    </location>
</feature>
<keyword evidence="1" id="KW-1133">Transmembrane helix</keyword>
<reference evidence="2" key="1">
    <citation type="submission" date="2021-01" db="EMBL/GenBank/DDBJ databases">
        <title>Paracoccus amoyensis sp. nov., isolated from the surface seawater along the coast of Xiamen Island, China.</title>
        <authorList>
            <person name="Lyu L."/>
        </authorList>
    </citation>
    <scope>NUCLEOTIDE SEQUENCE</scope>
    <source>
        <strain evidence="2">MJ17</strain>
    </source>
</reference>
<keyword evidence="1" id="KW-0812">Transmembrane</keyword>
<feature type="transmembrane region" description="Helical" evidence="1">
    <location>
        <begin position="20"/>
        <end position="40"/>
    </location>
</feature>
<feature type="transmembrane region" description="Helical" evidence="1">
    <location>
        <begin position="276"/>
        <end position="298"/>
    </location>
</feature>
<dbReference type="Pfam" id="PF05987">
    <property type="entry name" value="DUF898"/>
    <property type="match status" value="1"/>
</dbReference>
<comment type="caution">
    <text evidence="2">The sequence shown here is derived from an EMBL/GenBank/DDBJ whole genome shotgun (WGS) entry which is preliminary data.</text>
</comment>
<evidence type="ECO:0000313" key="3">
    <source>
        <dbReference type="Proteomes" id="UP000640485"/>
    </source>
</evidence>
<feature type="transmembrane region" description="Helical" evidence="1">
    <location>
        <begin position="86"/>
        <end position="103"/>
    </location>
</feature>
<name>A0A934SI14_9RHOB</name>
<protein>
    <submittedName>
        <fullName evidence="2">DUF898 domain-containing protein</fullName>
    </submittedName>
</protein>
<proteinExistence type="predicted"/>
<evidence type="ECO:0000313" key="2">
    <source>
        <dbReference type="EMBL" id="MBK4214828.1"/>
    </source>
</evidence>
<feature type="transmembrane region" description="Helical" evidence="1">
    <location>
        <begin position="229"/>
        <end position="250"/>
    </location>
</feature>
<dbReference type="RefSeq" id="WP_200683583.1">
    <property type="nucleotide sequence ID" value="NZ_JAEPRQ010000001.1"/>
</dbReference>